<reference evidence="10" key="1">
    <citation type="journal article" date="2019" name="Int. J. Syst. Evol. Microbiol.">
        <title>The Global Catalogue of Microorganisms (GCM) 10K type strain sequencing project: providing services to taxonomists for standard genome sequencing and annotation.</title>
        <authorList>
            <consortium name="The Broad Institute Genomics Platform"/>
            <consortium name="The Broad Institute Genome Sequencing Center for Infectious Disease"/>
            <person name="Wu L."/>
            <person name="Ma J."/>
        </authorList>
    </citation>
    <scope>NUCLEOTIDE SEQUENCE [LARGE SCALE GENOMIC DNA]</scope>
    <source>
        <strain evidence="10">CGMCC 1.10188</strain>
    </source>
</reference>
<dbReference type="EMBL" id="BMDZ01000022">
    <property type="protein sequence ID" value="GGB39889.1"/>
    <property type="molecule type" value="Genomic_DNA"/>
</dbReference>
<dbReference type="NCBIfam" id="TIGR01620">
    <property type="entry name" value="hyp_HI0043"/>
    <property type="match status" value="1"/>
</dbReference>
<keyword evidence="4" id="KW-0997">Cell inner membrane</keyword>
<dbReference type="PANTHER" id="PTHR39342">
    <property type="entry name" value="UPF0283 MEMBRANE PROTEIN YCJF"/>
    <property type="match status" value="1"/>
</dbReference>
<dbReference type="InterPro" id="IPR021147">
    <property type="entry name" value="DUF697"/>
</dbReference>
<dbReference type="RefSeq" id="WP_188577702.1">
    <property type="nucleotide sequence ID" value="NZ_BMDZ01000022.1"/>
</dbReference>
<evidence type="ECO:0000256" key="1">
    <source>
        <dbReference type="ARBA" id="ARBA00004429"/>
    </source>
</evidence>
<evidence type="ECO:0000256" key="3">
    <source>
        <dbReference type="ARBA" id="ARBA00022475"/>
    </source>
</evidence>
<gene>
    <name evidence="9" type="ORF">GCM10011505_21790</name>
</gene>
<dbReference type="Pfam" id="PF05128">
    <property type="entry name" value="DUF697"/>
    <property type="match status" value="1"/>
</dbReference>
<comment type="similarity">
    <text evidence="2">Belongs to the UPF0283 family.</text>
</comment>
<keyword evidence="5 8" id="KW-0812">Transmembrane</keyword>
<evidence type="ECO:0000256" key="4">
    <source>
        <dbReference type="ARBA" id="ARBA00022519"/>
    </source>
</evidence>
<evidence type="ECO:0000256" key="6">
    <source>
        <dbReference type="ARBA" id="ARBA00022989"/>
    </source>
</evidence>
<feature type="transmembrane region" description="Helical" evidence="8">
    <location>
        <begin position="110"/>
        <end position="132"/>
    </location>
</feature>
<evidence type="ECO:0000256" key="5">
    <source>
        <dbReference type="ARBA" id="ARBA00022692"/>
    </source>
</evidence>
<protein>
    <submittedName>
        <fullName evidence="9">UPF0283 membrane protein</fullName>
    </submittedName>
</protein>
<proteinExistence type="inferred from homology"/>
<evidence type="ECO:0000313" key="10">
    <source>
        <dbReference type="Proteomes" id="UP000603352"/>
    </source>
</evidence>
<keyword evidence="6 8" id="KW-1133">Transmembrane helix</keyword>
<comment type="subcellular location">
    <subcellularLocation>
        <location evidence="1">Cell inner membrane</location>
        <topology evidence="1">Multi-pass membrane protein</topology>
    </subcellularLocation>
</comment>
<keyword evidence="7 8" id="KW-0472">Membrane</keyword>
<evidence type="ECO:0000256" key="2">
    <source>
        <dbReference type="ARBA" id="ARBA00008255"/>
    </source>
</evidence>
<evidence type="ECO:0000256" key="8">
    <source>
        <dbReference type="SAM" id="Phobius"/>
    </source>
</evidence>
<evidence type="ECO:0000256" key="7">
    <source>
        <dbReference type="ARBA" id="ARBA00023136"/>
    </source>
</evidence>
<evidence type="ECO:0000313" key="9">
    <source>
        <dbReference type="EMBL" id="GGB39889.1"/>
    </source>
</evidence>
<feature type="transmembrane region" description="Helical" evidence="8">
    <location>
        <begin position="80"/>
        <end position="98"/>
    </location>
</feature>
<dbReference type="Proteomes" id="UP000603352">
    <property type="component" value="Unassembled WGS sequence"/>
</dbReference>
<keyword evidence="3" id="KW-1003">Cell membrane</keyword>
<name>A0ABQ1IK56_9PROT</name>
<dbReference type="PANTHER" id="PTHR39342:SF1">
    <property type="entry name" value="UPF0283 MEMBRANE PROTEIN YCJF"/>
    <property type="match status" value="1"/>
</dbReference>
<keyword evidence="10" id="KW-1185">Reference proteome</keyword>
<sequence>MSDRPRIFDEPRIVDVKPAQAATYDRNAATSGPMELPDDAARTARLAEDSSNDLPAVVAGRGLMPAAGTAGPLRRTGRRLLLGGIAGLVVTVVGFETWDLINRAFIEADWLGWAVAGLGGAALAGLGTLGALEISALRRLSKVDGLRHEAARLAAAADDPAAAADATALAARISALYADRPGLTVAQAAFSSQLTDAHDAQEALALTERLLLAPIDAEARRLVLLAARDTALATAASPAALLDAAVVLWRNARLVREVAALYGVRPGRIASLRIVRRSLGAAAMAGVGEAGQDMAVDALGGGIAAAVSARLGQGVVNGLVAARIGLGAIEACRPLPFQAVARPRTADLRRDMMRMLSGQRAG</sequence>
<comment type="caution">
    <text evidence="9">The sequence shown here is derived from an EMBL/GenBank/DDBJ whole genome shotgun (WGS) entry which is preliminary data.</text>
</comment>
<organism evidence="9 10">
    <name type="scientific">Tistrella bauzanensis</name>
    <dbReference type="NCBI Taxonomy" id="657419"/>
    <lineage>
        <taxon>Bacteria</taxon>
        <taxon>Pseudomonadati</taxon>
        <taxon>Pseudomonadota</taxon>
        <taxon>Alphaproteobacteria</taxon>
        <taxon>Geminicoccales</taxon>
        <taxon>Geminicoccaceae</taxon>
        <taxon>Tistrella</taxon>
    </lineage>
</organism>
<accession>A0ABQ1IK56</accession>
<dbReference type="InterPro" id="IPR006507">
    <property type="entry name" value="UPF0283"/>
</dbReference>